<comment type="caution">
    <text evidence="3">The sequence shown here is derived from an EMBL/GenBank/DDBJ whole genome shotgun (WGS) entry which is preliminary data.</text>
</comment>
<dbReference type="PANTHER" id="PTHR47950:SF48">
    <property type="entry name" value="CYTOCHROME P450 FAMILY PROTEIN, EXPRESSED"/>
    <property type="match status" value="1"/>
</dbReference>
<dbReference type="FunFam" id="1.10.630.10:FF:000138">
    <property type="entry name" value="Os10g0167200 protein"/>
    <property type="match status" value="1"/>
</dbReference>
<dbReference type="InterPro" id="IPR001128">
    <property type="entry name" value="Cyt_P450"/>
</dbReference>
<comment type="similarity">
    <text evidence="1 2">Belongs to the cytochrome P450 family.</text>
</comment>
<accession>A0A8J5XAD0</accession>
<dbReference type="GO" id="GO:0016705">
    <property type="term" value="F:oxidoreductase activity, acting on paired donors, with incorporation or reduction of molecular oxygen"/>
    <property type="evidence" value="ECO:0007669"/>
    <property type="project" value="InterPro"/>
</dbReference>
<evidence type="ECO:0000313" key="4">
    <source>
        <dbReference type="Proteomes" id="UP000729402"/>
    </source>
</evidence>
<dbReference type="Pfam" id="PF00067">
    <property type="entry name" value="p450"/>
    <property type="match status" value="1"/>
</dbReference>
<dbReference type="GO" id="GO:0005506">
    <property type="term" value="F:iron ion binding"/>
    <property type="evidence" value="ECO:0007669"/>
    <property type="project" value="InterPro"/>
</dbReference>
<keyword evidence="4" id="KW-1185">Reference proteome</keyword>
<protein>
    <recommendedName>
        <fullName evidence="5">Cytochrome P450</fullName>
    </recommendedName>
</protein>
<keyword evidence="2" id="KW-0349">Heme</keyword>
<reference evidence="3" key="2">
    <citation type="submission" date="2021-02" db="EMBL/GenBank/DDBJ databases">
        <authorList>
            <person name="Kimball J.A."/>
            <person name="Haas M.W."/>
            <person name="Macchietto M."/>
            <person name="Kono T."/>
            <person name="Duquette J."/>
            <person name="Shao M."/>
        </authorList>
    </citation>
    <scope>NUCLEOTIDE SEQUENCE</scope>
    <source>
        <tissue evidence="3">Fresh leaf tissue</tissue>
    </source>
</reference>
<dbReference type="AlphaFoldDB" id="A0A8J5XAD0"/>
<organism evidence="3 4">
    <name type="scientific">Zizania palustris</name>
    <name type="common">Northern wild rice</name>
    <dbReference type="NCBI Taxonomy" id="103762"/>
    <lineage>
        <taxon>Eukaryota</taxon>
        <taxon>Viridiplantae</taxon>
        <taxon>Streptophyta</taxon>
        <taxon>Embryophyta</taxon>
        <taxon>Tracheophyta</taxon>
        <taxon>Spermatophyta</taxon>
        <taxon>Magnoliopsida</taxon>
        <taxon>Liliopsida</taxon>
        <taxon>Poales</taxon>
        <taxon>Poaceae</taxon>
        <taxon>BOP clade</taxon>
        <taxon>Oryzoideae</taxon>
        <taxon>Oryzeae</taxon>
        <taxon>Zizaniinae</taxon>
        <taxon>Zizania</taxon>
    </lineage>
</organism>
<dbReference type="InterPro" id="IPR017972">
    <property type="entry name" value="Cyt_P450_CS"/>
</dbReference>
<dbReference type="PROSITE" id="PS00086">
    <property type="entry name" value="CYTOCHROME_P450"/>
    <property type="match status" value="1"/>
</dbReference>
<reference evidence="3" key="1">
    <citation type="journal article" date="2021" name="bioRxiv">
        <title>Whole Genome Assembly and Annotation of Northern Wild Rice, Zizania palustris L., Supports a Whole Genome Duplication in the Zizania Genus.</title>
        <authorList>
            <person name="Haas M."/>
            <person name="Kono T."/>
            <person name="Macchietto M."/>
            <person name="Millas R."/>
            <person name="McGilp L."/>
            <person name="Shao M."/>
            <person name="Duquette J."/>
            <person name="Hirsch C.N."/>
            <person name="Kimball J."/>
        </authorList>
    </citation>
    <scope>NUCLEOTIDE SEQUENCE</scope>
    <source>
        <tissue evidence="3">Fresh leaf tissue</tissue>
    </source>
</reference>
<evidence type="ECO:0008006" key="5">
    <source>
        <dbReference type="Google" id="ProtNLM"/>
    </source>
</evidence>
<gene>
    <name evidence="3" type="ORF">GUJ93_ZPchr0297g40545</name>
</gene>
<keyword evidence="2" id="KW-0560">Oxidoreductase</keyword>
<dbReference type="GO" id="GO:0004497">
    <property type="term" value="F:monooxygenase activity"/>
    <property type="evidence" value="ECO:0007669"/>
    <property type="project" value="UniProtKB-KW"/>
</dbReference>
<dbReference type="PANTHER" id="PTHR47950">
    <property type="entry name" value="CYTOCHROME P450, FAMILY 76, SUBFAMILY C, POLYPEPTIDE 5-RELATED"/>
    <property type="match status" value="1"/>
</dbReference>
<keyword evidence="2" id="KW-0503">Monooxygenase</keyword>
<dbReference type="Proteomes" id="UP000729402">
    <property type="component" value="Unassembled WGS sequence"/>
</dbReference>
<name>A0A8J5XAD0_ZIZPA</name>
<evidence type="ECO:0000256" key="1">
    <source>
        <dbReference type="ARBA" id="ARBA00010617"/>
    </source>
</evidence>
<dbReference type="EMBL" id="JAAALK010000012">
    <property type="protein sequence ID" value="KAG8100957.1"/>
    <property type="molecule type" value="Genomic_DNA"/>
</dbReference>
<keyword evidence="2" id="KW-0408">Iron</keyword>
<dbReference type="GO" id="GO:0020037">
    <property type="term" value="F:heme binding"/>
    <property type="evidence" value="ECO:0007669"/>
    <property type="project" value="InterPro"/>
</dbReference>
<keyword evidence="2" id="KW-0479">Metal-binding</keyword>
<dbReference type="OrthoDB" id="784522at2759"/>
<sequence length="174" mass="19694">MAKACDELARVIGERKRVDESEIDQLPYLQAIVKETFRLHPPVPFLVPRKANMTTRIMGYTIPKGAKVLINVWTMGRNENIWQEPEKFMPERFLGRTVGFSGGDLELIPFGAGRRICPGMPLAIRMVHVLLASLLIHFKWRLPDEVERNGIDMTERFGLTLSKAVPLCAIATPI</sequence>
<evidence type="ECO:0000256" key="2">
    <source>
        <dbReference type="RuleBase" id="RU000461"/>
    </source>
</evidence>
<evidence type="ECO:0000313" key="3">
    <source>
        <dbReference type="EMBL" id="KAG8100957.1"/>
    </source>
</evidence>
<proteinExistence type="inferred from homology"/>